<keyword evidence="4" id="KW-1185">Reference proteome</keyword>
<dbReference type="RefSeq" id="WP_008600255.1">
    <property type="nucleotide sequence ID" value="NZ_AMRV01000002.1"/>
</dbReference>
<dbReference type="Proteomes" id="UP000011717">
    <property type="component" value="Unassembled WGS sequence"/>
</dbReference>
<feature type="chain" id="PRO_5004025333" description="Ice-binding protein C-terminal domain-containing protein" evidence="1">
    <location>
        <begin position="23"/>
        <end position="216"/>
    </location>
</feature>
<evidence type="ECO:0000313" key="3">
    <source>
        <dbReference type="EMBL" id="EMD83790.1"/>
    </source>
</evidence>
<proteinExistence type="predicted"/>
<reference evidence="3 4" key="1">
    <citation type="journal article" date="2013" name="Genome Announc.">
        <title>Draft Genome Sequence of Strain JLT2015T, Belonging to the Family Sphingomonadaceae of the Alphaproteobacteria.</title>
        <authorList>
            <person name="Tang K."/>
            <person name="Liu K."/>
            <person name="Li S."/>
            <person name="Jiao N."/>
        </authorList>
    </citation>
    <scope>NUCLEOTIDE SEQUENCE [LARGE SCALE GENOMIC DNA]</scope>
    <source>
        <strain evidence="3 4">JLT2015</strain>
    </source>
</reference>
<accession>M2SEL7</accession>
<keyword evidence="1" id="KW-0732">Signal</keyword>
<evidence type="ECO:0000313" key="4">
    <source>
        <dbReference type="Proteomes" id="UP000011717"/>
    </source>
</evidence>
<organism evidence="3 4">
    <name type="scientific">Pacificimonas flava</name>
    <dbReference type="NCBI Taxonomy" id="1234595"/>
    <lineage>
        <taxon>Bacteria</taxon>
        <taxon>Pseudomonadati</taxon>
        <taxon>Pseudomonadota</taxon>
        <taxon>Alphaproteobacteria</taxon>
        <taxon>Sphingomonadales</taxon>
        <taxon>Sphingosinicellaceae</taxon>
        <taxon>Pacificimonas</taxon>
    </lineage>
</organism>
<feature type="domain" description="Ice-binding protein C-terminal" evidence="2">
    <location>
        <begin position="189"/>
        <end position="212"/>
    </location>
</feature>
<evidence type="ECO:0000256" key="1">
    <source>
        <dbReference type="SAM" id="SignalP"/>
    </source>
</evidence>
<dbReference type="InterPro" id="IPR013424">
    <property type="entry name" value="Ice-binding_C"/>
</dbReference>
<evidence type="ECO:0000259" key="2">
    <source>
        <dbReference type="Pfam" id="PF07589"/>
    </source>
</evidence>
<feature type="signal peptide" evidence="1">
    <location>
        <begin position="1"/>
        <end position="22"/>
    </location>
</feature>
<dbReference type="EMBL" id="AMRV01000002">
    <property type="protein sequence ID" value="EMD83790.1"/>
    <property type="molecule type" value="Genomic_DNA"/>
</dbReference>
<dbReference type="Pfam" id="PF07589">
    <property type="entry name" value="PEP-CTERM"/>
    <property type="match status" value="1"/>
</dbReference>
<name>M2SEL7_9SPHN</name>
<comment type="caution">
    <text evidence="3">The sequence shown here is derived from an EMBL/GenBank/DDBJ whole genome shotgun (WGS) entry which is preliminary data.</text>
</comment>
<sequence length="216" mass="21548">MQNMKTLLAAAVLAGTATSAAAAPITIDDFASNPFNATLGAEGASDSDTSTLANGIVRSILFERLANGGTVASGANSELSVSEGLLELANDSNVDSQLTLSYDIDSLFDTNGITGFDLLVNNVGTSGDSTVEALLNGTSLGIVTLGNGANGEISFSFSDAVAAGNPDTLEFVFNGSPSYDLLIGPITADVPEPGALGLMGLGLLGVAAASRRGRAA</sequence>
<dbReference type="AlphaFoldDB" id="M2SEL7"/>
<gene>
    <name evidence="3" type="ORF">C725_0762</name>
</gene>
<protein>
    <recommendedName>
        <fullName evidence="2">Ice-binding protein C-terminal domain-containing protein</fullName>
    </recommendedName>
</protein>
<dbReference type="NCBIfam" id="TIGR02595">
    <property type="entry name" value="PEP_CTERM"/>
    <property type="match status" value="1"/>
</dbReference>